<protein>
    <submittedName>
        <fullName evidence="2">Uncharacterized protein</fullName>
    </submittedName>
</protein>
<feature type="compositionally biased region" description="Basic and acidic residues" evidence="1">
    <location>
        <begin position="186"/>
        <end position="200"/>
    </location>
</feature>
<reference evidence="2" key="1">
    <citation type="submission" date="2024-02" db="EMBL/GenBank/DDBJ databases">
        <authorList>
            <consortium name="ELIXIR-Norway"/>
            <consortium name="Elixir Norway"/>
        </authorList>
    </citation>
    <scope>NUCLEOTIDE SEQUENCE</scope>
</reference>
<dbReference type="PANTHER" id="PTHR14386">
    <property type="entry name" value="PROTEIN FAM204A"/>
    <property type="match status" value="1"/>
</dbReference>
<evidence type="ECO:0000256" key="1">
    <source>
        <dbReference type="SAM" id="MobiDB-lite"/>
    </source>
</evidence>
<dbReference type="PANTHER" id="PTHR14386:SF2">
    <property type="entry name" value="PROTEIN FAM204A"/>
    <property type="match status" value="1"/>
</dbReference>
<evidence type="ECO:0000313" key="2">
    <source>
        <dbReference type="EMBL" id="CAK9234140.1"/>
    </source>
</evidence>
<dbReference type="EMBL" id="OZ019900">
    <property type="protein sequence ID" value="CAK9234140.1"/>
    <property type="molecule type" value="Genomic_DNA"/>
</dbReference>
<feature type="region of interest" description="Disordered" evidence="1">
    <location>
        <begin position="157"/>
        <end position="200"/>
    </location>
</feature>
<proteinExistence type="predicted"/>
<name>A0ABP0V0N1_9BRYO</name>
<keyword evidence="3" id="KW-1185">Reference proteome</keyword>
<accession>A0ABP0V0N1</accession>
<organism evidence="2 3">
    <name type="scientific">Sphagnum troendelagicum</name>
    <dbReference type="NCBI Taxonomy" id="128251"/>
    <lineage>
        <taxon>Eukaryota</taxon>
        <taxon>Viridiplantae</taxon>
        <taxon>Streptophyta</taxon>
        <taxon>Embryophyta</taxon>
        <taxon>Bryophyta</taxon>
        <taxon>Sphagnophytina</taxon>
        <taxon>Sphagnopsida</taxon>
        <taxon>Sphagnales</taxon>
        <taxon>Sphagnaceae</taxon>
        <taxon>Sphagnum</taxon>
    </lineage>
</organism>
<dbReference type="Proteomes" id="UP001497512">
    <property type="component" value="Chromosome 8"/>
</dbReference>
<gene>
    <name evidence="2" type="ORF">CSSPTR1EN2_LOCUS22053</name>
</gene>
<sequence>MAHDCLHPVLSETHSASPILPIKPVSSYHHRKLQELRKRRLELKDRDWSFQQEISVEQRGSASLLKQDVAAPDGSHDMLQGSSNSRGRFTAASRAGAFHSLELPNQQTVMLKRHGRREVSKLTAPHCNSPNRECSKEKLSIDKTNPLQQTALECDSKGLDRYDVTPTAEIQEASQPSRRKRQKLHWGLDTKERWERKGNM</sequence>
<evidence type="ECO:0000313" key="3">
    <source>
        <dbReference type="Proteomes" id="UP001497512"/>
    </source>
</evidence>
<dbReference type="InterPro" id="IPR037690">
    <property type="entry name" value="FAM204A"/>
</dbReference>